<organism evidence="1 2">
    <name type="scientific">Elysia marginata</name>
    <dbReference type="NCBI Taxonomy" id="1093978"/>
    <lineage>
        <taxon>Eukaryota</taxon>
        <taxon>Metazoa</taxon>
        <taxon>Spiralia</taxon>
        <taxon>Lophotrochozoa</taxon>
        <taxon>Mollusca</taxon>
        <taxon>Gastropoda</taxon>
        <taxon>Heterobranchia</taxon>
        <taxon>Euthyneura</taxon>
        <taxon>Panpulmonata</taxon>
        <taxon>Sacoglossa</taxon>
        <taxon>Placobranchoidea</taxon>
        <taxon>Plakobranchidae</taxon>
        <taxon>Elysia</taxon>
    </lineage>
</organism>
<accession>A0AAV4JU27</accession>
<evidence type="ECO:0000313" key="2">
    <source>
        <dbReference type="Proteomes" id="UP000762676"/>
    </source>
</evidence>
<dbReference type="EMBL" id="BMAT01014047">
    <property type="protein sequence ID" value="GFS25569.1"/>
    <property type="molecule type" value="Genomic_DNA"/>
</dbReference>
<gene>
    <name evidence="1" type="ORF">ElyMa_007030300</name>
</gene>
<evidence type="ECO:0000313" key="1">
    <source>
        <dbReference type="EMBL" id="GFS25569.1"/>
    </source>
</evidence>
<protein>
    <submittedName>
        <fullName evidence="1">Uncharacterized protein</fullName>
    </submittedName>
</protein>
<keyword evidence="2" id="KW-1185">Reference proteome</keyword>
<sequence>MYPLLKEKAPSCVLPEDPTEVEPPIDCRDGFEKCAKAFRDAIEDETDKQKLCKYSDAIAGCVKNCAPDHLKVPELYQEIDAWKEEMGLNCHKPSPSNSTENITATEVSTTENITAPEVSTPATTKTEPTTVIPRTTVNRKTASGKSCIKQTHKCMADYSDGSQRITRLDQMCSLTQTVFLCINSTSCPTRTKQELTQSIKSSIGDSMPYCKLPTLGNEEATGGTTSATFSTKPGVNPISKCNKELDACTSGVMEKLLENASGICKLAKDIIECVENTTCTKPFKKQMINTFTSTIEDWLTDCDLPYVENKATTEASTSALVDNKVASNAPGTTAITDNTGDEASVGGCMSGIQVCTDKLMTAVPIAATDPERMCNLLNEMVSCIFDLGCPIPKEAMDEIYKNTVDNLSELAPDCKIDLPGNKTKKESKYSETSIAACVVARAACNEEHSKSDPKDIEQYCSDTEKYIDCYLSCETQDGEEEVFLQRIRDLINESKLPCDIPRLRQGVSTTMAPVKGQTTIGVTGTTVDPCAFEKYKCSEVFSTAMSTSDKTPESICG</sequence>
<name>A0AAV4JU27_9GAST</name>
<dbReference type="Proteomes" id="UP000762676">
    <property type="component" value="Unassembled WGS sequence"/>
</dbReference>
<comment type="caution">
    <text evidence="1">The sequence shown here is derived from an EMBL/GenBank/DDBJ whole genome shotgun (WGS) entry which is preliminary data.</text>
</comment>
<proteinExistence type="predicted"/>
<dbReference type="AlphaFoldDB" id="A0AAV4JU27"/>
<reference evidence="1 2" key="1">
    <citation type="journal article" date="2021" name="Elife">
        <title>Chloroplast acquisition without the gene transfer in kleptoplastic sea slugs, Plakobranchus ocellatus.</title>
        <authorList>
            <person name="Maeda T."/>
            <person name="Takahashi S."/>
            <person name="Yoshida T."/>
            <person name="Shimamura S."/>
            <person name="Takaki Y."/>
            <person name="Nagai Y."/>
            <person name="Toyoda A."/>
            <person name="Suzuki Y."/>
            <person name="Arimoto A."/>
            <person name="Ishii H."/>
            <person name="Satoh N."/>
            <person name="Nishiyama T."/>
            <person name="Hasebe M."/>
            <person name="Maruyama T."/>
            <person name="Minagawa J."/>
            <person name="Obokata J."/>
            <person name="Shigenobu S."/>
        </authorList>
    </citation>
    <scope>NUCLEOTIDE SEQUENCE [LARGE SCALE GENOMIC DNA]</scope>
</reference>